<organism evidence="4 5">
    <name type="scientific">Goodfellowiella coeruleoviolacea</name>
    <dbReference type="NCBI Taxonomy" id="334858"/>
    <lineage>
        <taxon>Bacteria</taxon>
        <taxon>Bacillati</taxon>
        <taxon>Actinomycetota</taxon>
        <taxon>Actinomycetes</taxon>
        <taxon>Pseudonocardiales</taxon>
        <taxon>Pseudonocardiaceae</taxon>
        <taxon>Goodfellowiella</taxon>
    </lineage>
</organism>
<evidence type="ECO:0000259" key="3">
    <source>
        <dbReference type="Pfam" id="PF22335"/>
    </source>
</evidence>
<keyword evidence="1" id="KW-0547">Nucleotide-binding</keyword>
<evidence type="ECO:0000256" key="2">
    <source>
        <dbReference type="ARBA" id="ARBA00023118"/>
    </source>
</evidence>
<accession>A0AAE3GLD0</accession>
<evidence type="ECO:0000313" key="4">
    <source>
        <dbReference type="EMBL" id="MCP2170356.1"/>
    </source>
</evidence>
<keyword evidence="2" id="KW-0051">Antiviral defense</keyword>
<evidence type="ECO:0000313" key="5">
    <source>
        <dbReference type="Proteomes" id="UP001206128"/>
    </source>
</evidence>
<proteinExistence type="predicted"/>
<dbReference type="Pfam" id="PF22335">
    <property type="entry name" value="Cas10-Cmr2_palm2"/>
    <property type="match status" value="1"/>
</dbReference>
<dbReference type="EMBL" id="JAMTCK010000031">
    <property type="protein sequence ID" value="MCP2170356.1"/>
    <property type="molecule type" value="Genomic_DNA"/>
</dbReference>
<dbReference type="AlphaFoldDB" id="A0AAE3GLD0"/>
<dbReference type="Gene3D" id="3.30.70.270">
    <property type="match status" value="1"/>
</dbReference>
<gene>
    <name evidence="4" type="ORF">LX83_007247</name>
</gene>
<feature type="domain" description="Cas10/Cmr2 second palm" evidence="3">
    <location>
        <begin position="231"/>
        <end position="373"/>
    </location>
</feature>
<name>A0AAE3GLD0_9PSEU</name>
<dbReference type="GO" id="GO:0000166">
    <property type="term" value="F:nucleotide binding"/>
    <property type="evidence" value="ECO:0007669"/>
    <property type="project" value="UniProtKB-KW"/>
</dbReference>
<dbReference type="GO" id="GO:0051607">
    <property type="term" value="P:defense response to virus"/>
    <property type="evidence" value="ECO:0007669"/>
    <property type="project" value="UniProtKB-KW"/>
</dbReference>
<dbReference type="InterPro" id="IPR054767">
    <property type="entry name" value="Cas10-Cmr2_palm2"/>
</dbReference>
<dbReference type="RefSeq" id="WP_253780568.1">
    <property type="nucleotide sequence ID" value="NZ_JAMTCK010000031.1"/>
</dbReference>
<reference evidence="4" key="1">
    <citation type="submission" date="2022-06" db="EMBL/GenBank/DDBJ databases">
        <title>Genomic Encyclopedia of Archaeal and Bacterial Type Strains, Phase II (KMG-II): from individual species to whole genera.</title>
        <authorList>
            <person name="Goeker M."/>
        </authorList>
    </citation>
    <scope>NUCLEOTIDE SEQUENCE</scope>
    <source>
        <strain evidence="4">DSM 43935</strain>
    </source>
</reference>
<sequence length="476" mass="51858">MPLYIDVAAVRIQRYLSRTPSLRGRRGASAALVAATTFNEGTEDDKDKNRDSDRDRVLRGRADLNDAAGEVDGVLSLVVNDPRVLDDRREIDKLIRDVLVYLRQKLPGAEFQVAQGKGDTYLEARINEINPNIERGKVVLDMPTVSEFPLTAWCGVCRIDPAVTSVDLRNDDGVRDLCADCAMRHSNKIRLLGRTAEERLAIAIGAPPPDLKASLNKLAELGDQKSGGTHLATIHADGNSMGQFFTTLAGTPGVDRAEVVKEFTTCTFETLAAATCEVRRPKDSMLCVVPHVLGGDDVLVTLPADRAWEFIVFFLHDFNKRAERLVRKLGLDTHSSLTIPTMSAGLVFARRDFPFSLVVEQAEISLRQAKSAGAGQEAMVQFVDITSDGPTPPGQAISLAALKANQQALNGLVRLPRAHQARLGEKLRTGGPAAAKTLAQRVGTAASITPFLSDTFQGDEFISLDDALRIARWWRA</sequence>
<protein>
    <recommendedName>
        <fullName evidence="3">Cas10/Cmr2 second palm domain-containing protein</fullName>
    </recommendedName>
</protein>
<keyword evidence="5" id="KW-1185">Reference proteome</keyword>
<dbReference type="InterPro" id="IPR043128">
    <property type="entry name" value="Rev_trsase/Diguanyl_cyclase"/>
</dbReference>
<evidence type="ECO:0000256" key="1">
    <source>
        <dbReference type="ARBA" id="ARBA00022741"/>
    </source>
</evidence>
<comment type="caution">
    <text evidence="4">The sequence shown here is derived from an EMBL/GenBank/DDBJ whole genome shotgun (WGS) entry which is preliminary data.</text>
</comment>
<dbReference type="Proteomes" id="UP001206128">
    <property type="component" value="Unassembled WGS sequence"/>
</dbReference>